<dbReference type="EMBL" id="JAUJDW010000315">
    <property type="protein sequence ID" value="KAK0609011.1"/>
    <property type="molecule type" value="Genomic_DNA"/>
</dbReference>
<evidence type="ECO:0000256" key="4">
    <source>
        <dbReference type="ARBA" id="ARBA00023136"/>
    </source>
</evidence>
<dbReference type="AlphaFoldDB" id="A0AA39WC16"/>
<dbReference type="Pfam" id="PF00083">
    <property type="entry name" value="Sugar_tr"/>
    <property type="match status" value="1"/>
</dbReference>
<keyword evidence="2 5" id="KW-0812">Transmembrane</keyword>
<protein>
    <submittedName>
        <fullName evidence="6">Galactose transporter</fullName>
    </submittedName>
</protein>
<evidence type="ECO:0000313" key="7">
    <source>
        <dbReference type="Proteomes" id="UP001175001"/>
    </source>
</evidence>
<evidence type="ECO:0000256" key="3">
    <source>
        <dbReference type="ARBA" id="ARBA00022989"/>
    </source>
</evidence>
<comment type="caution">
    <text evidence="6">The sequence shown here is derived from an EMBL/GenBank/DDBJ whole genome shotgun (WGS) entry which is preliminary data.</text>
</comment>
<evidence type="ECO:0000256" key="1">
    <source>
        <dbReference type="ARBA" id="ARBA00004141"/>
    </source>
</evidence>
<gene>
    <name evidence="6" type="primary">GAL2</name>
    <name evidence="6" type="ORF">DIS24_g12589</name>
</gene>
<reference evidence="6" key="1">
    <citation type="submission" date="2023-06" db="EMBL/GenBank/DDBJ databases">
        <title>Multi-omics analyses reveal the molecular pathogenesis toolkit of Lasiodiplodia hormozganensis, a cross-kingdom pathogen.</title>
        <authorList>
            <person name="Felix C."/>
            <person name="Meneses R."/>
            <person name="Goncalves M.F.M."/>
            <person name="Tilleman L."/>
            <person name="Duarte A.S."/>
            <person name="Jorrin-Novo J.V."/>
            <person name="Van De Peer Y."/>
            <person name="Deforce D."/>
            <person name="Van Nieuwerburgh F."/>
            <person name="Esteves A.C."/>
            <person name="Alves A."/>
        </authorList>
    </citation>
    <scope>NUCLEOTIDE SEQUENCE</scope>
    <source>
        <strain evidence="6">CBS 339.90</strain>
    </source>
</reference>
<dbReference type="SUPFAM" id="SSF103473">
    <property type="entry name" value="MFS general substrate transporter"/>
    <property type="match status" value="1"/>
</dbReference>
<dbReference type="PANTHER" id="PTHR48022">
    <property type="entry name" value="PLASTIDIC GLUCOSE TRANSPORTER 4"/>
    <property type="match status" value="1"/>
</dbReference>
<feature type="non-terminal residue" evidence="6">
    <location>
        <position position="1"/>
    </location>
</feature>
<keyword evidence="4 5" id="KW-0472">Membrane</keyword>
<feature type="transmembrane region" description="Helical" evidence="5">
    <location>
        <begin position="51"/>
        <end position="70"/>
    </location>
</feature>
<dbReference type="InterPro" id="IPR036259">
    <property type="entry name" value="MFS_trans_sf"/>
</dbReference>
<dbReference type="PANTHER" id="PTHR48022:SF17">
    <property type="entry name" value="HEXOSE TRANSPORTER"/>
    <property type="match status" value="1"/>
</dbReference>
<dbReference type="GO" id="GO:0016020">
    <property type="term" value="C:membrane"/>
    <property type="evidence" value="ECO:0007669"/>
    <property type="project" value="UniProtKB-SubCell"/>
</dbReference>
<comment type="subcellular location">
    <subcellularLocation>
        <location evidence="1">Membrane</location>
        <topology evidence="1">Multi-pass membrane protein</topology>
    </subcellularLocation>
</comment>
<feature type="transmembrane region" description="Helical" evidence="5">
    <location>
        <begin position="18"/>
        <end position="39"/>
    </location>
</feature>
<organism evidence="6 7">
    <name type="scientific">Lasiodiplodia hormozganensis</name>
    <dbReference type="NCBI Taxonomy" id="869390"/>
    <lineage>
        <taxon>Eukaryota</taxon>
        <taxon>Fungi</taxon>
        <taxon>Dikarya</taxon>
        <taxon>Ascomycota</taxon>
        <taxon>Pezizomycotina</taxon>
        <taxon>Dothideomycetes</taxon>
        <taxon>Dothideomycetes incertae sedis</taxon>
        <taxon>Botryosphaeriales</taxon>
        <taxon>Botryosphaeriaceae</taxon>
        <taxon>Lasiodiplodia</taxon>
    </lineage>
</organism>
<evidence type="ECO:0000313" key="6">
    <source>
        <dbReference type="EMBL" id="KAK0609011.1"/>
    </source>
</evidence>
<dbReference type="GO" id="GO:0005351">
    <property type="term" value="F:carbohydrate:proton symporter activity"/>
    <property type="evidence" value="ECO:0007669"/>
    <property type="project" value="TreeGrafter"/>
</dbReference>
<evidence type="ECO:0000256" key="2">
    <source>
        <dbReference type="ARBA" id="ARBA00022692"/>
    </source>
</evidence>
<proteinExistence type="predicted"/>
<dbReference type="Gene3D" id="1.20.1250.20">
    <property type="entry name" value="MFS general substrate transporter like domains"/>
    <property type="match status" value="1"/>
</dbReference>
<accession>A0AA39WC16</accession>
<dbReference type="InterPro" id="IPR050360">
    <property type="entry name" value="MFS_Sugar_Transporters"/>
</dbReference>
<keyword evidence="3 5" id="KW-1133">Transmembrane helix</keyword>
<keyword evidence="7" id="KW-1185">Reference proteome</keyword>
<evidence type="ECO:0000256" key="5">
    <source>
        <dbReference type="SAM" id="Phobius"/>
    </source>
</evidence>
<dbReference type="InterPro" id="IPR005828">
    <property type="entry name" value="MFS_sugar_transport-like"/>
</dbReference>
<dbReference type="Proteomes" id="UP001175001">
    <property type="component" value="Unassembled WGS sequence"/>
</dbReference>
<sequence length="139" mass="14757">VWIVTAETPTLHLREKTITIGTFLGFSVGVLVTFVNPFLQDADQAGLGGRVGFVYGSFSFAAAVWTFLFVPELKGRSLEEIDGLFEAGVKAWGARTSGTAGSEAGLQEAEDVSEVVGIEVEVEGGKKDDKWRATVTGSV</sequence>
<name>A0AA39WC16_9PEZI</name>